<proteinExistence type="predicted"/>
<evidence type="ECO:0000313" key="2">
    <source>
        <dbReference type="Proteomes" id="UP000095283"/>
    </source>
</evidence>
<feature type="region of interest" description="Disordered" evidence="1">
    <location>
        <begin position="192"/>
        <end position="284"/>
    </location>
</feature>
<sequence>MLLVVDRDETREEEITNNIRKVSGSNRSFQSTKPYVKVYLNGRTSCEPSTSLEAVTVQNIVEESSDTEPQTEIEIDRIIAESKLMDAPLTNLITSADQTSSMVTTNVINSGNTELVESVSKSKEDDDQEVSALRMEILEYIRKKTAQHDKEEGEVSDDESYARKFGEKEDSLYLGLDSTNYSARTVKGLYRKSKRVTRDKHLSVRCRKRSRSNSRERQKITGRDDRRKRLSRSRRGLTLSSRSQVIGNANESAGDNRLSTIKSHHSGIRASKSSHQIAVNNECV</sequence>
<dbReference type="AlphaFoldDB" id="A0A1I7WL42"/>
<accession>A0A1I7WL42</accession>
<feature type="compositionally biased region" description="Basic and acidic residues" evidence="1">
    <location>
        <begin position="213"/>
        <end position="227"/>
    </location>
</feature>
<feature type="compositionally biased region" description="Polar residues" evidence="1">
    <location>
        <begin position="244"/>
        <end position="261"/>
    </location>
</feature>
<evidence type="ECO:0000313" key="3">
    <source>
        <dbReference type="WBParaSite" id="Hba_05840"/>
    </source>
</evidence>
<protein>
    <submittedName>
        <fullName evidence="3">Suppressor protein SRP40-like</fullName>
    </submittedName>
</protein>
<dbReference type="Proteomes" id="UP000095283">
    <property type="component" value="Unplaced"/>
</dbReference>
<keyword evidence="2" id="KW-1185">Reference proteome</keyword>
<feature type="compositionally biased region" description="Polar residues" evidence="1">
    <location>
        <begin position="271"/>
        <end position="284"/>
    </location>
</feature>
<organism evidence="2 3">
    <name type="scientific">Heterorhabditis bacteriophora</name>
    <name type="common">Entomopathogenic nematode worm</name>
    <dbReference type="NCBI Taxonomy" id="37862"/>
    <lineage>
        <taxon>Eukaryota</taxon>
        <taxon>Metazoa</taxon>
        <taxon>Ecdysozoa</taxon>
        <taxon>Nematoda</taxon>
        <taxon>Chromadorea</taxon>
        <taxon>Rhabditida</taxon>
        <taxon>Rhabditina</taxon>
        <taxon>Rhabditomorpha</taxon>
        <taxon>Strongyloidea</taxon>
        <taxon>Heterorhabditidae</taxon>
        <taxon>Heterorhabditis</taxon>
    </lineage>
</organism>
<feature type="compositionally biased region" description="Basic residues" evidence="1">
    <location>
        <begin position="192"/>
        <end position="212"/>
    </location>
</feature>
<name>A0A1I7WL42_HETBA</name>
<reference evidence="3" key="1">
    <citation type="submission" date="2016-11" db="UniProtKB">
        <authorList>
            <consortium name="WormBaseParasite"/>
        </authorList>
    </citation>
    <scope>IDENTIFICATION</scope>
</reference>
<dbReference type="WBParaSite" id="Hba_05840">
    <property type="protein sequence ID" value="Hba_05840"/>
    <property type="gene ID" value="Hba_05840"/>
</dbReference>
<evidence type="ECO:0000256" key="1">
    <source>
        <dbReference type="SAM" id="MobiDB-lite"/>
    </source>
</evidence>